<dbReference type="Gene3D" id="2.40.170.20">
    <property type="entry name" value="TonB-dependent receptor, beta-barrel domain"/>
    <property type="match status" value="1"/>
</dbReference>
<evidence type="ECO:0000256" key="3">
    <source>
        <dbReference type="ARBA" id="ARBA00022452"/>
    </source>
</evidence>
<evidence type="ECO:0000256" key="12">
    <source>
        <dbReference type="RuleBase" id="RU003357"/>
    </source>
</evidence>
<keyword evidence="5 11" id="KW-0812">Transmembrane</keyword>
<dbReference type="InterPro" id="IPR036942">
    <property type="entry name" value="Beta-barrel_TonB_sf"/>
</dbReference>
<dbReference type="GO" id="GO:0009279">
    <property type="term" value="C:cell outer membrane"/>
    <property type="evidence" value="ECO:0007669"/>
    <property type="project" value="UniProtKB-SubCell"/>
</dbReference>
<evidence type="ECO:0000256" key="4">
    <source>
        <dbReference type="ARBA" id="ARBA00022496"/>
    </source>
</evidence>
<keyword evidence="16" id="KW-1185">Reference proteome</keyword>
<dbReference type="PANTHER" id="PTHR32552">
    <property type="entry name" value="FERRICHROME IRON RECEPTOR-RELATED"/>
    <property type="match status" value="1"/>
</dbReference>
<dbReference type="PROSITE" id="PS52016">
    <property type="entry name" value="TONB_DEPENDENT_REC_3"/>
    <property type="match status" value="1"/>
</dbReference>
<reference evidence="15 16" key="1">
    <citation type="submission" date="2020-01" db="EMBL/GenBank/DDBJ databases">
        <title>Leptobacterium flavescens.</title>
        <authorList>
            <person name="Wang G."/>
        </authorList>
    </citation>
    <scope>NUCLEOTIDE SEQUENCE [LARGE SCALE GENOMIC DNA]</scope>
    <source>
        <strain evidence="15 16">KCTC 22160</strain>
    </source>
</reference>
<dbReference type="InterPro" id="IPR000531">
    <property type="entry name" value="Beta-barrel_TonB"/>
</dbReference>
<dbReference type="InterPro" id="IPR039426">
    <property type="entry name" value="TonB-dep_rcpt-like"/>
</dbReference>
<dbReference type="Pfam" id="PF07715">
    <property type="entry name" value="Plug"/>
    <property type="match status" value="1"/>
</dbReference>
<name>A0A6P0UJR9_9FLAO</name>
<evidence type="ECO:0000256" key="1">
    <source>
        <dbReference type="ARBA" id="ARBA00004571"/>
    </source>
</evidence>
<keyword evidence="8 12" id="KW-0798">TonB box</keyword>
<keyword evidence="4" id="KW-0410">Iron transport</keyword>
<evidence type="ECO:0000256" key="5">
    <source>
        <dbReference type="ARBA" id="ARBA00022692"/>
    </source>
</evidence>
<comment type="similarity">
    <text evidence="11 12">Belongs to the TonB-dependent receptor family.</text>
</comment>
<keyword evidence="7" id="KW-0406">Ion transport</keyword>
<dbReference type="AlphaFoldDB" id="A0A6P0UJR9"/>
<evidence type="ECO:0000313" key="15">
    <source>
        <dbReference type="EMBL" id="NER12119.1"/>
    </source>
</evidence>
<keyword evidence="10 11" id="KW-0998">Cell outer membrane</keyword>
<dbReference type="GO" id="GO:0006826">
    <property type="term" value="P:iron ion transport"/>
    <property type="evidence" value="ECO:0007669"/>
    <property type="project" value="UniProtKB-KW"/>
</dbReference>
<evidence type="ECO:0000256" key="10">
    <source>
        <dbReference type="ARBA" id="ARBA00023237"/>
    </source>
</evidence>
<gene>
    <name evidence="15" type="ORF">GWK08_01580</name>
</gene>
<feature type="domain" description="TonB-dependent receptor-like beta-barrel" evidence="13">
    <location>
        <begin position="301"/>
        <end position="730"/>
    </location>
</feature>
<keyword evidence="3 11" id="KW-1134">Transmembrane beta strand</keyword>
<keyword evidence="15" id="KW-0675">Receptor</keyword>
<dbReference type="PANTHER" id="PTHR32552:SF81">
    <property type="entry name" value="TONB-DEPENDENT OUTER MEMBRANE RECEPTOR"/>
    <property type="match status" value="1"/>
</dbReference>
<comment type="subcellular location">
    <subcellularLocation>
        <location evidence="1 11">Cell outer membrane</location>
        <topology evidence="1 11">Multi-pass membrane protein</topology>
    </subcellularLocation>
</comment>
<evidence type="ECO:0000256" key="11">
    <source>
        <dbReference type="PROSITE-ProRule" id="PRU01360"/>
    </source>
</evidence>
<dbReference type="Gene3D" id="2.170.130.10">
    <property type="entry name" value="TonB-dependent receptor, plug domain"/>
    <property type="match status" value="1"/>
</dbReference>
<protein>
    <submittedName>
        <fullName evidence="15">TonB-dependent receptor</fullName>
    </submittedName>
</protein>
<evidence type="ECO:0000256" key="9">
    <source>
        <dbReference type="ARBA" id="ARBA00023136"/>
    </source>
</evidence>
<sequence>MIKIKTLTIAKSIFFLAGLLLGSFNIYAQQTIKGKVVDSQNRAALAGVHIQNLSDNSIVISNNSGEFELNSTGTYRFSSLGYEEKEVAINENGYQVVQLQLKAAELNEVIVSTNHLPKKLKKAVATINILSQKEIERGNNFNITPVLNRVPGIFMHNGALNTNRITIRGIGARNLFGTANIRAYFQDIPLTTGSGETTIEDFELTSIARFEVIKGAASSIYGAGLGGTIHLIPQNAYLNQTSVGSELSIGSFGLIKGIVNVNHGTTKNSFRAIYSNTHSDGYRDNNEYDRQTITLTSNHYLGEKDELAFVGSYVDLKAFIPSSLNEDTFRNNPTAAAFTWGQAQGFEDSQRGIFGLSWNHKYSQKLKQTTSVFTSFRDAYEPRPFNILAENTFALGIRSRLLGNTSLFNKPLNWTVGGELFRDWHESETFENLYLDFPIGTGSVEGDQLSDFREKRTYYNIFFETNYDLSEKTTLSVGLNLNKTSYDLDDRFTVTADNPDQSGTYDFDAILSPKFGISHLFTEDISVYSSVSHGFSPPTLGETLLPDGQINTDIQPETGWNFEIGTRGTLINKRLQYNLALYRLDVRNLLVARRAAEDQFIGINAGRTQHDGLELALEYLWVNKKALNLSSYLSYTLNDFVFKEFVDGDDDFSGNNLTGVPSDVFNAGIDFSTAFGLYGNINFQYVGSIPITDSNSLFSDSYSLTNIKVGYRLDLSEKLKLNAFFGLDNVFDEEYASQILINARGFGGNAPRFFYPGNPVNYYTGINANYTF</sequence>
<accession>A0A6P0UJR9</accession>
<dbReference type="InterPro" id="IPR012910">
    <property type="entry name" value="Plug_dom"/>
</dbReference>
<dbReference type="RefSeq" id="WP_163605155.1">
    <property type="nucleotide sequence ID" value="NZ_JAABOO010000001.1"/>
</dbReference>
<evidence type="ECO:0000313" key="16">
    <source>
        <dbReference type="Proteomes" id="UP000468581"/>
    </source>
</evidence>
<dbReference type="EMBL" id="JAABOO010000001">
    <property type="protein sequence ID" value="NER12119.1"/>
    <property type="molecule type" value="Genomic_DNA"/>
</dbReference>
<keyword evidence="2 11" id="KW-0813">Transport</keyword>
<feature type="domain" description="TonB-dependent receptor plug" evidence="14">
    <location>
        <begin position="120"/>
        <end position="227"/>
    </location>
</feature>
<dbReference type="Pfam" id="PF00593">
    <property type="entry name" value="TonB_dep_Rec_b-barrel"/>
    <property type="match status" value="1"/>
</dbReference>
<organism evidence="15 16">
    <name type="scientific">Leptobacterium flavescens</name>
    <dbReference type="NCBI Taxonomy" id="472055"/>
    <lineage>
        <taxon>Bacteria</taxon>
        <taxon>Pseudomonadati</taxon>
        <taxon>Bacteroidota</taxon>
        <taxon>Flavobacteriia</taxon>
        <taxon>Flavobacteriales</taxon>
        <taxon>Flavobacteriaceae</taxon>
        <taxon>Leptobacterium</taxon>
    </lineage>
</organism>
<proteinExistence type="inferred from homology"/>
<keyword evidence="9 11" id="KW-0472">Membrane</keyword>
<evidence type="ECO:0000259" key="13">
    <source>
        <dbReference type="Pfam" id="PF00593"/>
    </source>
</evidence>
<evidence type="ECO:0000256" key="8">
    <source>
        <dbReference type="ARBA" id="ARBA00023077"/>
    </source>
</evidence>
<evidence type="ECO:0000256" key="6">
    <source>
        <dbReference type="ARBA" id="ARBA00023004"/>
    </source>
</evidence>
<dbReference type="InterPro" id="IPR008969">
    <property type="entry name" value="CarboxyPept-like_regulatory"/>
</dbReference>
<comment type="caution">
    <text evidence="15">The sequence shown here is derived from an EMBL/GenBank/DDBJ whole genome shotgun (WGS) entry which is preliminary data.</text>
</comment>
<evidence type="ECO:0000259" key="14">
    <source>
        <dbReference type="Pfam" id="PF07715"/>
    </source>
</evidence>
<dbReference type="Pfam" id="PF13715">
    <property type="entry name" value="CarbopepD_reg_2"/>
    <property type="match status" value="1"/>
</dbReference>
<dbReference type="InterPro" id="IPR037066">
    <property type="entry name" value="Plug_dom_sf"/>
</dbReference>
<evidence type="ECO:0000256" key="2">
    <source>
        <dbReference type="ARBA" id="ARBA00022448"/>
    </source>
</evidence>
<keyword evidence="6" id="KW-0408">Iron</keyword>
<dbReference type="SUPFAM" id="SSF56935">
    <property type="entry name" value="Porins"/>
    <property type="match status" value="1"/>
</dbReference>
<dbReference type="Proteomes" id="UP000468581">
    <property type="component" value="Unassembled WGS sequence"/>
</dbReference>
<evidence type="ECO:0000256" key="7">
    <source>
        <dbReference type="ARBA" id="ARBA00023065"/>
    </source>
</evidence>
<dbReference type="SUPFAM" id="SSF49464">
    <property type="entry name" value="Carboxypeptidase regulatory domain-like"/>
    <property type="match status" value="1"/>
</dbReference>